<evidence type="ECO:0000313" key="2">
    <source>
        <dbReference type="Proteomes" id="UP000614714"/>
    </source>
</evidence>
<evidence type="ECO:0000313" key="1">
    <source>
        <dbReference type="EMBL" id="MBJ6750975.1"/>
    </source>
</evidence>
<name>A0ABS0YF76_9BACT</name>
<dbReference type="Proteomes" id="UP000614714">
    <property type="component" value="Unassembled WGS sequence"/>
</dbReference>
<gene>
    <name evidence="1" type="ORF">JFN91_12195</name>
</gene>
<organism evidence="1 2">
    <name type="scientific">Geomonas anaerohicana</name>
    <dbReference type="NCBI Taxonomy" id="2798583"/>
    <lineage>
        <taxon>Bacteria</taxon>
        <taxon>Pseudomonadati</taxon>
        <taxon>Thermodesulfobacteriota</taxon>
        <taxon>Desulfuromonadia</taxon>
        <taxon>Geobacterales</taxon>
        <taxon>Geobacteraceae</taxon>
        <taxon>Geomonas</taxon>
    </lineage>
</organism>
<keyword evidence="2" id="KW-1185">Reference proteome</keyword>
<reference evidence="1 2" key="1">
    <citation type="submission" date="2020-12" db="EMBL/GenBank/DDBJ databases">
        <title>Geomonas sp. Red421, isolated from paddy soil.</title>
        <authorList>
            <person name="Xu Z."/>
            <person name="Zhang Z."/>
            <person name="Masuda Y."/>
            <person name="Itoh H."/>
            <person name="Senoo K."/>
        </authorList>
    </citation>
    <scope>NUCLEOTIDE SEQUENCE [LARGE SCALE GENOMIC DNA]</scope>
    <source>
        <strain evidence="1 2">Red421</strain>
    </source>
</reference>
<accession>A0ABS0YF76</accession>
<sequence>MRLKPRYDFFPLFNSREACPLRIVADAAIATVTVGEGRLVPLVILDTTERSDVEELIRVHQYLAPGDVACQWGSLDKFKDKVALLLTFKKPAELVIIVEFDIPKQGILVDQAVSAKGIYLQAGREGDRFINNPDAPKILLEIPDTGFRGIWNEIFYKCMVTKMRDRGLGRRQAKVAASDVIEKMREFGKFRMGHSDR</sequence>
<protein>
    <submittedName>
        <fullName evidence="1">Uncharacterized protein</fullName>
    </submittedName>
</protein>
<dbReference type="RefSeq" id="WP_199389455.1">
    <property type="nucleotide sequence ID" value="NZ_JAEMHL010000005.1"/>
</dbReference>
<proteinExistence type="predicted"/>
<comment type="caution">
    <text evidence="1">The sequence shown here is derived from an EMBL/GenBank/DDBJ whole genome shotgun (WGS) entry which is preliminary data.</text>
</comment>
<dbReference type="EMBL" id="JAEMHL010000005">
    <property type="protein sequence ID" value="MBJ6750975.1"/>
    <property type="molecule type" value="Genomic_DNA"/>
</dbReference>